<protein>
    <recommendedName>
        <fullName evidence="4">META domain-containing protein</fullName>
    </recommendedName>
</protein>
<dbReference type="Proteomes" id="UP001500064">
    <property type="component" value="Unassembled WGS sequence"/>
</dbReference>
<name>A0ABN2ETP9_9ACTN</name>
<reference evidence="2 3" key="1">
    <citation type="journal article" date="2019" name="Int. J. Syst. Evol. Microbiol.">
        <title>The Global Catalogue of Microorganisms (GCM) 10K type strain sequencing project: providing services to taxonomists for standard genome sequencing and annotation.</title>
        <authorList>
            <consortium name="The Broad Institute Genomics Platform"/>
            <consortium name="The Broad Institute Genome Sequencing Center for Infectious Disease"/>
            <person name="Wu L."/>
            <person name="Ma J."/>
        </authorList>
    </citation>
    <scope>NUCLEOTIDE SEQUENCE [LARGE SCALE GENOMIC DNA]</scope>
    <source>
        <strain evidence="2 3">JCM 13929</strain>
    </source>
</reference>
<comment type="caution">
    <text evidence="2">The sequence shown here is derived from an EMBL/GenBank/DDBJ whole genome shotgun (WGS) entry which is preliminary data.</text>
</comment>
<proteinExistence type="predicted"/>
<evidence type="ECO:0000256" key="1">
    <source>
        <dbReference type="SAM" id="MobiDB-lite"/>
    </source>
</evidence>
<gene>
    <name evidence="2" type="ORF">GCM10009733_012270</name>
</gene>
<sequence length="198" mass="21118">MNRIEPLALAGVLVLVAAGCGGQEPVSVRATPAATTPSAPATSAPPADVGLRKSDIRWNGEGDPYNAMAELDDGRRVAMHYRRGKGLYEQHSSGPTGTWTRPRLIYGTRTEACQGIELRAFGKTVAAIADFGVYCSDGEPPMESIAAVGVGDLRTWAHHLTRSFDGWERISAGDGGNQITFKRGSSVLRWSRSGGFTK</sequence>
<dbReference type="RefSeq" id="WP_346102067.1">
    <property type="nucleotide sequence ID" value="NZ_BAAAMU010000006.1"/>
</dbReference>
<dbReference type="EMBL" id="BAAAMU010000006">
    <property type="protein sequence ID" value="GAA1617521.1"/>
    <property type="molecule type" value="Genomic_DNA"/>
</dbReference>
<feature type="region of interest" description="Disordered" evidence="1">
    <location>
        <begin position="31"/>
        <end position="52"/>
    </location>
</feature>
<dbReference type="PROSITE" id="PS51257">
    <property type="entry name" value="PROKAR_LIPOPROTEIN"/>
    <property type="match status" value="1"/>
</dbReference>
<evidence type="ECO:0000313" key="2">
    <source>
        <dbReference type="EMBL" id="GAA1617521.1"/>
    </source>
</evidence>
<feature type="compositionally biased region" description="Low complexity" evidence="1">
    <location>
        <begin position="31"/>
        <end position="47"/>
    </location>
</feature>
<evidence type="ECO:0000313" key="3">
    <source>
        <dbReference type="Proteomes" id="UP001500064"/>
    </source>
</evidence>
<accession>A0ABN2ETP9</accession>
<organism evidence="2 3">
    <name type="scientific">Nonomuraea maheshkhaliensis</name>
    <dbReference type="NCBI Taxonomy" id="419590"/>
    <lineage>
        <taxon>Bacteria</taxon>
        <taxon>Bacillati</taxon>
        <taxon>Actinomycetota</taxon>
        <taxon>Actinomycetes</taxon>
        <taxon>Streptosporangiales</taxon>
        <taxon>Streptosporangiaceae</taxon>
        <taxon>Nonomuraea</taxon>
    </lineage>
</organism>
<keyword evidence="3" id="KW-1185">Reference proteome</keyword>
<evidence type="ECO:0008006" key="4">
    <source>
        <dbReference type="Google" id="ProtNLM"/>
    </source>
</evidence>